<protein>
    <submittedName>
        <fullName evidence="2">Uncharacterized protein LOC104744599</fullName>
    </submittedName>
</protein>
<organism evidence="1 2">
    <name type="scientific">Camelina sativa</name>
    <name type="common">False flax</name>
    <name type="synonym">Myagrum sativum</name>
    <dbReference type="NCBI Taxonomy" id="90675"/>
    <lineage>
        <taxon>Eukaryota</taxon>
        <taxon>Viridiplantae</taxon>
        <taxon>Streptophyta</taxon>
        <taxon>Embryophyta</taxon>
        <taxon>Tracheophyta</taxon>
        <taxon>Spermatophyta</taxon>
        <taxon>Magnoliopsida</taxon>
        <taxon>eudicotyledons</taxon>
        <taxon>Gunneridae</taxon>
        <taxon>Pentapetalae</taxon>
        <taxon>rosids</taxon>
        <taxon>malvids</taxon>
        <taxon>Brassicales</taxon>
        <taxon>Brassicaceae</taxon>
        <taxon>Camelineae</taxon>
        <taxon>Camelina</taxon>
    </lineage>
</organism>
<reference evidence="1" key="1">
    <citation type="journal article" date="2014" name="Nat. Commun.">
        <title>The emerging biofuel crop Camelina sativa retains a highly undifferentiated hexaploid genome structure.</title>
        <authorList>
            <person name="Kagale S."/>
            <person name="Koh C."/>
            <person name="Nixon J."/>
            <person name="Bollina V."/>
            <person name="Clarke W.E."/>
            <person name="Tuteja R."/>
            <person name="Spillane C."/>
            <person name="Robinson S.J."/>
            <person name="Links M.G."/>
            <person name="Clarke C."/>
            <person name="Higgins E.E."/>
            <person name="Huebert T."/>
            <person name="Sharpe A.G."/>
            <person name="Parkin I.A."/>
        </authorList>
    </citation>
    <scope>NUCLEOTIDE SEQUENCE [LARGE SCALE GENOMIC DNA]</scope>
    <source>
        <strain evidence="1">cv. DH55</strain>
    </source>
</reference>
<dbReference type="Proteomes" id="UP000694864">
    <property type="component" value="Chromosome 15"/>
</dbReference>
<dbReference type="SUPFAM" id="SSF54427">
    <property type="entry name" value="NTF2-like"/>
    <property type="match status" value="1"/>
</dbReference>
<name>A0ABM0W0I0_CAMSA</name>
<reference evidence="2" key="2">
    <citation type="submission" date="2025-08" db="UniProtKB">
        <authorList>
            <consortium name="RefSeq"/>
        </authorList>
    </citation>
    <scope>IDENTIFICATION</scope>
    <source>
        <tissue evidence="2">Leaf</tissue>
    </source>
</reference>
<evidence type="ECO:0000313" key="1">
    <source>
        <dbReference type="Proteomes" id="UP000694864"/>
    </source>
</evidence>
<dbReference type="PANTHER" id="PTHR34123">
    <property type="entry name" value="OS04G0578200 PROTEIN"/>
    <property type="match status" value="1"/>
</dbReference>
<evidence type="ECO:0000313" key="2">
    <source>
        <dbReference type="RefSeq" id="XP_010463976.1"/>
    </source>
</evidence>
<dbReference type="RefSeq" id="XP_010463976.1">
    <property type="nucleotide sequence ID" value="XM_010465674.2"/>
</dbReference>
<dbReference type="InterPro" id="IPR018790">
    <property type="entry name" value="DUF2358"/>
</dbReference>
<dbReference type="InterPro" id="IPR032710">
    <property type="entry name" value="NTF2-like_dom_sf"/>
</dbReference>
<keyword evidence="1" id="KW-1185">Reference proteome</keyword>
<gene>
    <name evidence="2" type="primary">LOC104744599</name>
</gene>
<dbReference type="PANTHER" id="PTHR34123:SF4">
    <property type="entry name" value="PHOSPHORIBOSYLTRANSFERASE-LIKE PROTEIN, PUTATIVE (DUF2358)-RELATED"/>
    <property type="match status" value="1"/>
</dbReference>
<sequence length="221" mass="24647">MAGVACQISITSSSSTLRRVGHTHHRPRCFSGSPEKKAPAVLKWAVGGVTELLRLFSVASSSSSTPTNKDGSNSEIVVTRDVNDVMGILRSDYGTAYFVTGIFTSAIYSDNCIFEDPTISFQGTELYERNLRLLVPFLEDASIELQHMEKSESSQRIYILATWKLRTYLKLPWRPLISINGKTVYDLDRDFKIVRHVESWNVSALEAIGQIFTVNSFPSSS</sequence>
<proteinExistence type="predicted"/>
<dbReference type="GeneID" id="104744599"/>
<dbReference type="Pfam" id="PF10184">
    <property type="entry name" value="DUF2358"/>
    <property type="match status" value="1"/>
</dbReference>
<accession>A0ABM0W0I0</accession>